<comment type="caution">
    <text evidence="2">The sequence shown here is derived from an EMBL/GenBank/DDBJ whole genome shotgun (WGS) entry which is preliminary data.</text>
</comment>
<protein>
    <recommendedName>
        <fullName evidence="4">Glutelin</fullName>
    </recommendedName>
</protein>
<keyword evidence="1" id="KW-0732">Signal</keyword>
<accession>A0A6C1K9P1</accession>
<dbReference type="OrthoDB" id="8444574at2"/>
<dbReference type="AlphaFoldDB" id="A0A6C1K9P1"/>
<evidence type="ECO:0000256" key="1">
    <source>
        <dbReference type="SAM" id="SignalP"/>
    </source>
</evidence>
<evidence type="ECO:0000313" key="3">
    <source>
        <dbReference type="Proteomes" id="UP000305131"/>
    </source>
</evidence>
<feature type="chain" id="PRO_5025390360" description="Glutelin" evidence="1">
    <location>
        <begin position="25"/>
        <end position="161"/>
    </location>
</feature>
<dbReference type="EMBL" id="VAUP01000041">
    <property type="protein sequence ID" value="TLX40860.1"/>
    <property type="molecule type" value="Genomic_DNA"/>
</dbReference>
<reference evidence="2 3" key="1">
    <citation type="submission" date="2019-05" db="EMBL/GenBank/DDBJ databases">
        <authorList>
            <person name="Zhou X."/>
        </authorList>
    </citation>
    <scope>NUCLEOTIDE SEQUENCE [LARGE SCALE GENOMIC DNA]</scope>
    <source>
        <strain evidence="2 3">DSM 432</strain>
    </source>
</reference>
<organism evidence="2 3">
    <name type="scientific">Xanthobacter autotrophicus</name>
    <dbReference type="NCBI Taxonomy" id="280"/>
    <lineage>
        <taxon>Bacteria</taxon>
        <taxon>Pseudomonadati</taxon>
        <taxon>Pseudomonadota</taxon>
        <taxon>Alphaproteobacteria</taxon>
        <taxon>Hyphomicrobiales</taxon>
        <taxon>Xanthobacteraceae</taxon>
        <taxon>Xanthobacter</taxon>
    </lineage>
</organism>
<feature type="signal peptide" evidence="1">
    <location>
        <begin position="1"/>
        <end position="24"/>
    </location>
</feature>
<proteinExistence type="predicted"/>
<name>A0A6C1K9P1_XANAU</name>
<gene>
    <name evidence="2" type="ORF">FBQ73_20610</name>
</gene>
<dbReference type="RefSeq" id="WP_138401375.1">
    <property type="nucleotide sequence ID" value="NZ_JBAFVI010000007.1"/>
</dbReference>
<evidence type="ECO:0000313" key="2">
    <source>
        <dbReference type="EMBL" id="TLX40860.1"/>
    </source>
</evidence>
<dbReference type="Proteomes" id="UP000305131">
    <property type="component" value="Unassembled WGS sequence"/>
</dbReference>
<dbReference type="GeneID" id="95775859"/>
<sequence>MMRGRGLLAAVFALIIGGGNAALAAGAFECPAKPLESAQAASIKALLPTGDAFDQVERLNTAVTTLKAQGASPVLVIDSLIAAYCPVVAAQSGLTDAQKTARVTRFAARITRTVYALDTADAIILDVSFPPQVVNAITAKAQAAGVSPEAWIQSAVTAALK</sequence>
<evidence type="ECO:0008006" key="4">
    <source>
        <dbReference type="Google" id="ProtNLM"/>
    </source>
</evidence>